<feature type="compositionally biased region" description="Basic residues" evidence="1">
    <location>
        <begin position="34"/>
        <end position="43"/>
    </location>
</feature>
<gene>
    <name evidence="3" type="ORF">E1288_13720</name>
</gene>
<feature type="compositionally biased region" description="Basic residues" evidence="1">
    <location>
        <begin position="7"/>
        <end position="18"/>
    </location>
</feature>
<protein>
    <submittedName>
        <fullName evidence="3">LacI family transcriptional regulator</fullName>
    </submittedName>
</protein>
<feature type="region of interest" description="Disordered" evidence="1">
    <location>
        <begin position="1"/>
        <end position="101"/>
    </location>
</feature>
<dbReference type="OrthoDB" id="37081at2"/>
<evidence type="ECO:0000313" key="3">
    <source>
        <dbReference type="EMBL" id="TDD51631.1"/>
    </source>
</evidence>
<comment type="caution">
    <text evidence="3">The sequence shown here is derived from an EMBL/GenBank/DDBJ whole genome shotgun (WGS) entry which is preliminary data.</text>
</comment>
<feature type="domain" description="Transcriptional regulator LacI/GalR-like sensor" evidence="2">
    <location>
        <begin position="134"/>
        <end position="195"/>
    </location>
</feature>
<feature type="compositionally biased region" description="Basic residues" evidence="1">
    <location>
        <begin position="68"/>
        <end position="89"/>
    </location>
</feature>
<dbReference type="EMBL" id="SMKW01000015">
    <property type="protein sequence ID" value="TDD51631.1"/>
    <property type="molecule type" value="Genomic_DNA"/>
</dbReference>
<organism evidence="3 4">
    <name type="scientific">Saccharopolyspora elongata</name>
    <dbReference type="NCBI Taxonomy" id="2530387"/>
    <lineage>
        <taxon>Bacteria</taxon>
        <taxon>Bacillati</taxon>
        <taxon>Actinomycetota</taxon>
        <taxon>Actinomycetes</taxon>
        <taxon>Pseudonocardiales</taxon>
        <taxon>Pseudonocardiaceae</taxon>
        <taxon>Saccharopolyspora</taxon>
    </lineage>
</organism>
<feature type="compositionally biased region" description="Basic and acidic residues" evidence="1">
    <location>
        <begin position="90"/>
        <end position="99"/>
    </location>
</feature>
<proteinExistence type="predicted"/>
<name>A0A4R4Z135_9PSEU</name>
<sequence>MEPCTRPSRRRARLRRRPATLLLPASPAPVPCRCARHRNHCPGRGRTSQHDHAAAPHRATGREAARRPGSRRSRRRRPSRRRPRRPRPRRPAEPPEFSRRWAGLSPHWSGVRLGPCALCVATAAQSAHGRRGAAVIGVHDDPLARYSYPPLSAIRVDLAAEARRLTGGVLSALGRPARAAPPAEGPFVNLVVRDSA</sequence>
<evidence type="ECO:0000256" key="1">
    <source>
        <dbReference type="SAM" id="MobiDB-lite"/>
    </source>
</evidence>
<evidence type="ECO:0000313" key="4">
    <source>
        <dbReference type="Proteomes" id="UP000294947"/>
    </source>
</evidence>
<dbReference type="Proteomes" id="UP000294947">
    <property type="component" value="Unassembled WGS sequence"/>
</dbReference>
<dbReference type="Pfam" id="PF13377">
    <property type="entry name" value="Peripla_BP_3"/>
    <property type="match status" value="1"/>
</dbReference>
<accession>A0A4R4Z135</accession>
<reference evidence="3 4" key="1">
    <citation type="submission" date="2019-03" db="EMBL/GenBank/DDBJ databases">
        <title>Draft genome sequences of novel Actinobacteria.</title>
        <authorList>
            <person name="Sahin N."/>
            <person name="Ay H."/>
            <person name="Saygin H."/>
        </authorList>
    </citation>
    <scope>NUCLEOTIDE SEQUENCE [LARGE SCALE GENOMIC DNA]</scope>
    <source>
        <strain evidence="3 4">7K502</strain>
    </source>
</reference>
<dbReference type="AlphaFoldDB" id="A0A4R4Z135"/>
<dbReference type="InterPro" id="IPR046335">
    <property type="entry name" value="LacI/GalR-like_sensor"/>
</dbReference>
<keyword evidence="4" id="KW-1185">Reference proteome</keyword>
<evidence type="ECO:0000259" key="2">
    <source>
        <dbReference type="Pfam" id="PF13377"/>
    </source>
</evidence>
<feature type="compositionally biased region" description="Basic and acidic residues" evidence="1">
    <location>
        <begin position="48"/>
        <end position="66"/>
    </location>
</feature>